<dbReference type="AlphaFoldDB" id="A0A5A7R5I9"/>
<gene>
    <name evidence="1" type="ORF">STAS_30214</name>
</gene>
<dbReference type="Proteomes" id="UP000325081">
    <property type="component" value="Unassembled WGS sequence"/>
</dbReference>
<reference evidence="2" key="1">
    <citation type="journal article" date="2019" name="Curr. Biol.">
        <title>Genome Sequence of Striga asiatica Provides Insight into the Evolution of Plant Parasitism.</title>
        <authorList>
            <person name="Yoshida S."/>
            <person name="Kim S."/>
            <person name="Wafula E.K."/>
            <person name="Tanskanen J."/>
            <person name="Kim Y.M."/>
            <person name="Honaas L."/>
            <person name="Yang Z."/>
            <person name="Spallek T."/>
            <person name="Conn C.E."/>
            <person name="Ichihashi Y."/>
            <person name="Cheong K."/>
            <person name="Cui S."/>
            <person name="Der J.P."/>
            <person name="Gundlach H."/>
            <person name="Jiao Y."/>
            <person name="Hori C."/>
            <person name="Ishida J.K."/>
            <person name="Kasahara H."/>
            <person name="Kiba T."/>
            <person name="Kim M.S."/>
            <person name="Koo N."/>
            <person name="Laohavisit A."/>
            <person name="Lee Y.H."/>
            <person name="Lumba S."/>
            <person name="McCourt P."/>
            <person name="Mortimer J.C."/>
            <person name="Mutuku J.M."/>
            <person name="Nomura T."/>
            <person name="Sasaki-Sekimoto Y."/>
            <person name="Seto Y."/>
            <person name="Wang Y."/>
            <person name="Wakatake T."/>
            <person name="Sakakibara H."/>
            <person name="Demura T."/>
            <person name="Yamaguchi S."/>
            <person name="Yoneyama K."/>
            <person name="Manabe R.I."/>
            <person name="Nelson D.C."/>
            <person name="Schulman A.H."/>
            <person name="Timko M.P."/>
            <person name="dePamphilis C.W."/>
            <person name="Choi D."/>
            <person name="Shirasu K."/>
        </authorList>
    </citation>
    <scope>NUCLEOTIDE SEQUENCE [LARGE SCALE GENOMIC DNA]</scope>
    <source>
        <strain evidence="2">cv. UVA1</strain>
    </source>
</reference>
<dbReference type="EMBL" id="BKCP01010514">
    <property type="protein sequence ID" value="GER52739.1"/>
    <property type="molecule type" value="Genomic_DNA"/>
</dbReference>
<accession>A0A5A7R5I9</accession>
<evidence type="ECO:0000313" key="2">
    <source>
        <dbReference type="Proteomes" id="UP000325081"/>
    </source>
</evidence>
<organism evidence="1 2">
    <name type="scientific">Striga asiatica</name>
    <name type="common">Asiatic witchweed</name>
    <name type="synonym">Buchnera asiatica</name>
    <dbReference type="NCBI Taxonomy" id="4170"/>
    <lineage>
        <taxon>Eukaryota</taxon>
        <taxon>Viridiplantae</taxon>
        <taxon>Streptophyta</taxon>
        <taxon>Embryophyta</taxon>
        <taxon>Tracheophyta</taxon>
        <taxon>Spermatophyta</taxon>
        <taxon>Magnoliopsida</taxon>
        <taxon>eudicotyledons</taxon>
        <taxon>Gunneridae</taxon>
        <taxon>Pentapetalae</taxon>
        <taxon>asterids</taxon>
        <taxon>lamiids</taxon>
        <taxon>Lamiales</taxon>
        <taxon>Orobanchaceae</taxon>
        <taxon>Buchnereae</taxon>
        <taxon>Striga</taxon>
    </lineage>
</organism>
<evidence type="ECO:0000313" key="1">
    <source>
        <dbReference type="EMBL" id="GER52739.1"/>
    </source>
</evidence>
<proteinExistence type="predicted"/>
<protein>
    <submittedName>
        <fullName evidence="1">RNA-binding KH domain-containing protein</fullName>
    </submittedName>
</protein>
<name>A0A5A7R5I9_STRAF</name>
<comment type="caution">
    <text evidence="1">The sequence shown here is derived from an EMBL/GenBank/DDBJ whole genome shotgun (WGS) entry which is preliminary data.</text>
</comment>
<keyword evidence="2" id="KW-1185">Reference proteome</keyword>
<sequence length="117" mass="12833">MYSYTSSLSSPTLQYPSKGTRFRFLIATTLPSFSWALYTSPNPPDPINVSALNPFVASSRCANVSFLSGFSNAATFMLSGSSTPDNFHVLLLEVGRLSMYISRFSSVLRLFLARKSA</sequence>